<evidence type="ECO:0000256" key="17">
    <source>
        <dbReference type="SAM" id="MobiDB-lite"/>
    </source>
</evidence>
<evidence type="ECO:0000256" key="4">
    <source>
        <dbReference type="ARBA" id="ARBA00022475"/>
    </source>
</evidence>
<dbReference type="PROSITE" id="PS50209">
    <property type="entry name" value="CARD"/>
    <property type="match status" value="1"/>
</dbReference>
<evidence type="ECO:0000256" key="1">
    <source>
        <dbReference type="ARBA" id="ARBA00004187"/>
    </source>
</evidence>
<dbReference type="SUPFAM" id="SSF52047">
    <property type="entry name" value="RNI-like"/>
    <property type="match status" value="1"/>
</dbReference>
<dbReference type="CDD" id="cd16040">
    <property type="entry name" value="SPRY_PRY_SNTX"/>
    <property type="match status" value="1"/>
</dbReference>
<dbReference type="RefSeq" id="XP_050929993.1">
    <property type="nucleotide sequence ID" value="XM_051074036.1"/>
</dbReference>
<comment type="similarity">
    <text evidence="16">Belongs to the NOD1-NOD2 family.</text>
</comment>
<gene>
    <name evidence="22" type="primary">LOC108881069</name>
</gene>
<feature type="domain" description="B30.2/SPRY" evidence="18">
    <location>
        <begin position="1100"/>
        <end position="1288"/>
    </location>
</feature>
<dbReference type="Pfam" id="PF05729">
    <property type="entry name" value="NACHT"/>
    <property type="match status" value="1"/>
</dbReference>
<evidence type="ECO:0000256" key="6">
    <source>
        <dbReference type="ARBA" id="ARBA00022588"/>
    </source>
</evidence>
<keyword evidence="8" id="KW-0677">Repeat</keyword>
<accession>A0AAJ8BE57</accession>
<evidence type="ECO:0000256" key="9">
    <source>
        <dbReference type="ARBA" id="ARBA00022741"/>
    </source>
</evidence>
<dbReference type="InterPro" id="IPR007111">
    <property type="entry name" value="NACHT_NTPase"/>
</dbReference>
<dbReference type="PRINTS" id="PR01407">
    <property type="entry name" value="BUTYPHLNCDUF"/>
</dbReference>
<dbReference type="InterPro" id="IPR001870">
    <property type="entry name" value="B30.2/SPRY"/>
</dbReference>
<dbReference type="SMART" id="SM00449">
    <property type="entry name" value="SPRY"/>
    <property type="match status" value="1"/>
</dbReference>
<keyword evidence="9" id="KW-0547">Nucleotide-binding</keyword>
<feature type="region of interest" description="Disordered" evidence="17">
    <location>
        <begin position="1"/>
        <end position="69"/>
    </location>
</feature>
<dbReference type="PROSITE" id="PS50837">
    <property type="entry name" value="NACHT"/>
    <property type="match status" value="1"/>
</dbReference>
<keyword evidence="13" id="KW-0472">Membrane</keyword>
<dbReference type="Gene3D" id="2.60.120.920">
    <property type="match status" value="1"/>
</dbReference>
<dbReference type="InterPro" id="IPR032675">
    <property type="entry name" value="LRR_dom_sf"/>
</dbReference>
<dbReference type="SUPFAM" id="SSF52540">
    <property type="entry name" value="P-loop containing nucleoside triphosphate hydrolases"/>
    <property type="match status" value="1"/>
</dbReference>
<dbReference type="Pfam" id="PF13516">
    <property type="entry name" value="LRR_6"/>
    <property type="match status" value="4"/>
</dbReference>
<dbReference type="GO" id="GO:0045087">
    <property type="term" value="P:innate immune response"/>
    <property type="evidence" value="ECO:0007669"/>
    <property type="project" value="UniProtKB-KW"/>
</dbReference>
<evidence type="ECO:0000256" key="3">
    <source>
        <dbReference type="ARBA" id="ARBA00004496"/>
    </source>
</evidence>
<dbReference type="Gene3D" id="1.10.533.10">
    <property type="entry name" value="Death Domain, Fas"/>
    <property type="match status" value="1"/>
</dbReference>
<dbReference type="PROSITE" id="PS51450">
    <property type="entry name" value="LRR"/>
    <property type="match status" value="1"/>
</dbReference>
<dbReference type="Proteomes" id="UP000694890">
    <property type="component" value="Linkage group LG11"/>
</dbReference>
<evidence type="ECO:0000256" key="7">
    <source>
        <dbReference type="ARBA" id="ARBA00022614"/>
    </source>
</evidence>
<dbReference type="InterPro" id="IPR029495">
    <property type="entry name" value="NACHT-assoc"/>
</dbReference>
<reference evidence="22" key="1">
    <citation type="submission" date="2025-08" db="UniProtKB">
        <authorList>
            <consortium name="RefSeq"/>
        </authorList>
    </citation>
    <scope>IDENTIFICATION</scope>
    <source>
        <tissue evidence="22">Brain</tissue>
    </source>
</reference>
<evidence type="ECO:0000256" key="15">
    <source>
        <dbReference type="ARBA" id="ARBA00023288"/>
    </source>
</evidence>
<dbReference type="GeneID" id="108881069"/>
<evidence type="ECO:0000256" key="13">
    <source>
        <dbReference type="ARBA" id="ARBA00023136"/>
    </source>
</evidence>
<evidence type="ECO:0000259" key="18">
    <source>
        <dbReference type="PROSITE" id="PS50188"/>
    </source>
</evidence>
<dbReference type="PROSITE" id="PS50188">
    <property type="entry name" value="B302_SPRY"/>
    <property type="match status" value="1"/>
</dbReference>
<dbReference type="InterPro" id="IPR003877">
    <property type="entry name" value="SPRY_dom"/>
</dbReference>
<dbReference type="PANTHER" id="PTHR24106">
    <property type="entry name" value="NACHT, LRR AND CARD DOMAINS-CONTAINING"/>
    <property type="match status" value="1"/>
</dbReference>
<dbReference type="InterPro" id="IPR011029">
    <property type="entry name" value="DEATH-like_dom_sf"/>
</dbReference>
<dbReference type="InterPro" id="IPR041075">
    <property type="entry name" value="NOD1/2_WH"/>
</dbReference>
<dbReference type="Pfam" id="PF17776">
    <property type="entry name" value="NLRC4_HD2"/>
    <property type="match status" value="1"/>
</dbReference>
<dbReference type="InterPro" id="IPR001315">
    <property type="entry name" value="CARD"/>
</dbReference>
<evidence type="ECO:0000256" key="2">
    <source>
        <dbReference type="ARBA" id="ARBA00004193"/>
    </source>
</evidence>
<name>A0AAJ8BE57_LATCA</name>
<evidence type="ECO:0000256" key="14">
    <source>
        <dbReference type="ARBA" id="ARBA00023139"/>
    </source>
</evidence>
<evidence type="ECO:0000313" key="22">
    <source>
        <dbReference type="RefSeq" id="XP_050929993.1"/>
    </source>
</evidence>
<dbReference type="Pfam" id="PF00622">
    <property type="entry name" value="SPRY"/>
    <property type="match status" value="1"/>
</dbReference>
<dbReference type="InterPro" id="IPR001611">
    <property type="entry name" value="Leu-rich_rpt"/>
</dbReference>
<dbReference type="GO" id="GO:0005524">
    <property type="term" value="F:ATP binding"/>
    <property type="evidence" value="ECO:0007669"/>
    <property type="project" value="UniProtKB-KW"/>
</dbReference>
<keyword evidence="11" id="KW-0832">Ubl conjugation</keyword>
<dbReference type="Gene3D" id="3.40.50.300">
    <property type="entry name" value="P-loop containing nucleotide triphosphate hydrolases"/>
    <property type="match status" value="1"/>
</dbReference>
<feature type="compositionally biased region" description="Basic and acidic residues" evidence="17">
    <location>
        <begin position="52"/>
        <end position="69"/>
    </location>
</feature>
<dbReference type="SUPFAM" id="SSF49899">
    <property type="entry name" value="Concanavalin A-like lectins/glucanases"/>
    <property type="match status" value="1"/>
</dbReference>
<dbReference type="Pfam" id="PF00619">
    <property type="entry name" value="CARD"/>
    <property type="match status" value="1"/>
</dbReference>
<evidence type="ECO:0000256" key="10">
    <source>
        <dbReference type="ARBA" id="ARBA00022840"/>
    </source>
</evidence>
<proteinExistence type="inferred from homology"/>
<dbReference type="FunFam" id="3.40.50.300:FF:000210">
    <property type="entry name" value="Si:dkey-16p6.1"/>
    <property type="match status" value="1"/>
</dbReference>
<keyword evidence="4" id="KW-1003">Cell membrane</keyword>
<dbReference type="InterPro" id="IPR003879">
    <property type="entry name" value="Butyrophylin_SPRY"/>
</dbReference>
<feature type="domain" description="NACHT" evidence="20">
    <location>
        <begin position="292"/>
        <end position="427"/>
    </location>
</feature>
<dbReference type="InterPro" id="IPR043136">
    <property type="entry name" value="B30.2/SPRY_sf"/>
</dbReference>
<dbReference type="InterPro" id="IPR013320">
    <property type="entry name" value="ConA-like_dom_sf"/>
</dbReference>
<comment type="subcellular location">
    <subcellularLocation>
        <location evidence="1">Basolateral cell membrane</location>
    </subcellularLocation>
    <subcellularLocation>
        <location evidence="2">Cell membrane</location>
        <topology evidence="2">Lipid-anchor</topology>
    </subcellularLocation>
    <subcellularLocation>
        <location evidence="3">Cytoplasm</location>
    </subcellularLocation>
</comment>
<keyword evidence="7" id="KW-0433">Leucine-rich repeat</keyword>
<dbReference type="Gene3D" id="3.80.10.10">
    <property type="entry name" value="Ribonuclease Inhibitor"/>
    <property type="match status" value="2"/>
</dbReference>
<dbReference type="KEGG" id="lcf:108881069"/>
<evidence type="ECO:0000313" key="21">
    <source>
        <dbReference type="Proteomes" id="UP000694890"/>
    </source>
</evidence>
<keyword evidence="6" id="KW-0399">Innate immunity</keyword>
<evidence type="ECO:0000256" key="11">
    <source>
        <dbReference type="ARBA" id="ARBA00022843"/>
    </source>
</evidence>
<evidence type="ECO:0000256" key="12">
    <source>
        <dbReference type="ARBA" id="ARBA00022859"/>
    </source>
</evidence>
<dbReference type="GO" id="GO:0005737">
    <property type="term" value="C:cytoplasm"/>
    <property type="evidence" value="ECO:0007669"/>
    <property type="project" value="UniProtKB-SubCell"/>
</dbReference>
<dbReference type="InterPro" id="IPR041267">
    <property type="entry name" value="NLRP_HD2"/>
</dbReference>
<dbReference type="InterPro" id="IPR027417">
    <property type="entry name" value="P-loop_NTPase"/>
</dbReference>
<dbReference type="GO" id="GO:0016323">
    <property type="term" value="C:basolateral plasma membrane"/>
    <property type="evidence" value="ECO:0007669"/>
    <property type="project" value="UniProtKB-SubCell"/>
</dbReference>
<keyword evidence="14" id="KW-0564">Palmitate</keyword>
<protein>
    <submittedName>
        <fullName evidence="22">LOW QUALITY PROTEIN: NLR family CARD domain-containing protein 3-like</fullName>
    </submittedName>
</protein>
<dbReference type="GO" id="GO:0042981">
    <property type="term" value="P:regulation of apoptotic process"/>
    <property type="evidence" value="ECO:0007669"/>
    <property type="project" value="InterPro"/>
</dbReference>
<evidence type="ECO:0000256" key="16">
    <source>
        <dbReference type="ARBA" id="ARBA00038296"/>
    </source>
</evidence>
<dbReference type="SUPFAM" id="SSF47986">
    <property type="entry name" value="DEATH domain"/>
    <property type="match status" value="1"/>
</dbReference>
<keyword evidence="10" id="KW-0067">ATP-binding</keyword>
<evidence type="ECO:0000259" key="19">
    <source>
        <dbReference type="PROSITE" id="PS50209"/>
    </source>
</evidence>
<dbReference type="InterPro" id="IPR006574">
    <property type="entry name" value="PRY"/>
</dbReference>
<dbReference type="SMART" id="SM01288">
    <property type="entry name" value="FISNA"/>
    <property type="match status" value="1"/>
</dbReference>
<sequence length="1288" mass="147191">MGSQCSALRGGQIKEGECYKPDQKNNEVSTTVKTGDKSPILQRRSSLQEQGRAMKETTEEQTLRRQEDTSFEKMGYSEKSSALVHEYTVQVNATSPCRSDTRALSGEEKEAHWVDNNRAKLIQKVTSVMQIADQMHQQRIIQQEMYDNIGAAKTSMEQMRVLYRTLTCTKAKSAFFRILQEIEPAIFETEDVIREVIKKHKAYLRKKLSYEFEGTDKNPKAQKSLDRIYTELHIIQGESEHVNKEHEIWEIEDKMRIQTAEGTKIKCNDIFKVHKKEVCHLSNDRGEVRAIRTVMTKGIAGIGKTVSVKKFILDWADGKANQDLDFIFMLPFRELNLVIDKKISLETLVREFHPELKNITVRRILGNHKVLFIFDGLDESQLQLNFKTATRLTDPTKESSVDALVTNLIREHLLPSALVWVTSRPGAVQRIPRQYVHMWTEVRGFNDPQKIEYFRNRVEDKTVAEKIINYITVSRSLYIMCHIPIFCWIAAKVFEYLLLTMDNIQDGSINIPTTLTEMYTYFFIIQMQVSTEKYDNQDEPDTEEIFRSNEEFIFKLGRMAFEHLKENKIIFTANDLKNYGIDIDKAGVHCGLCTEIFKEESVFIRKKLYCFVHLTVQEYFAALFVYRSFACKKIDSLSLKDFLLKGSEEELKYILDVEPVDLPLDELIEISIANSTLRKTGELDIFLRFLIGMSLQSTQELLQGLIQQTEEHSAVIEKIRTSLTEIDLMDCSPDRCLNLIHCLIEMKDTSLHDTVQKYLKPNHGQETQLSPVQCSALASAILMLNTPLDEFDLRKYRPSIRGVFRLLPAVRNCRKARISGVDLDVWICESISSALQMPNSVLTELHLINCVLYLNGTHIFSDGLLNCQANLEALSLTGSGFFCTDCEKLESAIKSLIPNLRELELSGSLYSVLSGELCYPKLEKLRLNRNSATTKICKELVTAFTSNTWCLRELELCYTNFKDSDMEILSAGLMSTNCTLEALRLIHNRLTEEGCQTLASALSSKPSRLREVDLSYNNVQDPGVMALCNALMNPHCGLKTLRLSFCKVTGDGCASLASALRSEHCSLRELDLSFNHLTDQGVELLTEIQRDSRCSLEKLNVGQNEECWFDLKLLRQYACDLTLDLNTAGSTIVLTEENKMATDVKERQPYPDHPDRFNAYQVLCKEGLTGRHYWEVECFSADVGVAYKSIARVSDCSSELSLGTNEKSWCWSREGFFCHNNSRLNFIDCCTHRSTVGVYLDWAAGILSFFNVFPDTLTHLYTVHTTFTEPLHPAFCLDNGSIHLCRIK</sequence>
<keyword evidence="5" id="KW-0963">Cytoplasm</keyword>
<keyword evidence="15" id="KW-0449">Lipoprotein</keyword>
<dbReference type="Pfam" id="PF17779">
    <property type="entry name" value="WHD_NOD2"/>
    <property type="match status" value="1"/>
</dbReference>
<organism evidence="21 22">
    <name type="scientific">Lates calcarifer</name>
    <name type="common">Barramundi</name>
    <name type="synonym">Holocentrus calcarifer</name>
    <dbReference type="NCBI Taxonomy" id="8187"/>
    <lineage>
        <taxon>Eukaryota</taxon>
        <taxon>Metazoa</taxon>
        <taxon>Chordata</taxon>
        <taxon>Craniata</taxon>
        <taxon>Vertebrata</taxon>
        <taxon>Euteleostomi</taxon>
        <taxon>Actinopterygii</taxon>
        <taxon>Neopterygii</taxon>
        <taxon>Teleostei</taxon>
        <taxon>Neoteleostei</taxon>
        <taxon>Acanthomorphata</taxon>
        <taxon>Carangaria</taxon>
        <taxon>Carangaria incertae sedis</taxon>
        <taxon>Centropomidae</taxon>
        <taxon>Lates</taxon>
    </lineage>
</organism>
<evidence type="ECO:0000259" key="20">
    <source>
        <dbReference type="PROSITE" id="PS50837"/>
    </source>
</evidence>
<feature type="compositionally biased region" description="Basic and acidic residues" evidence="17">
    <location>
        <begin position="12"/>
        <end position="25"/>
    </location>
</feature>
<dbReference type="SMART" id="SM00368">
    <property type="entry name" value="LRR_RI"/>
    <property type="match status" value="8"/>
</dbReference>
<keyword evidence="12" id="KW-0391">Immunity</keyword>
<dbReference type="SMART" id="SM00589">
    <property type="entry name" value="PRY"/>
    <property type="match status" value="1"/>
</dbReference>
<evidence type="ECO:0000256" key="8">
    <source>
        <dbReference type="ARBA" id="ARBA00022737"/>
    </source>
</evidence>
<dbReference type="Pfam" id="PF14484">
    <property type="entry name" value="FISNA"/>
    <property type="match status" value="1"/>
</dbReference>
<feature type="domain" description="CARD" evidence="19">
    <location>
        <begin position="106"/>
        <end position="183"/>
    </location>
</feature>
<evidence type="ECO:0000256" key="5">
    <source>
        <dbReference type="ARBA" id="ARBA00022490"/>
    </source>
</evidence>
<dbReference type="Pfam" id="PF13765">
    <property type="entry name" value="PRY"/>
    <property type="match status" value="1"/>
</dbReference>
<dbReference type="InterPro" id="IPR051261">
    <property type="entry name" value="NLR"/>
</dbReference>